<dbReference type="PANTHER" id="PTHR34983:SF1">
    <property type="entry name" value="ARABINOGALACTAN ENDO-BETA-1,4-GALACTANASE A"/>
    <property type="match status" value="1"/>
</dbReference>
<dbReference type="GO" id="GO:0031218">
    <property type="term" value="F:arabinogalactan endo-1,4-beta-galactosidase activity"/>
    <property type="evidence" value="ECO:0007669"/>
    <property type="project" value="UniProtKB-EC"/>
</dbReference>
<keyword evidence="8" id="KW-1185">Reference proteome</keyword>
<dbReference type="OrthoDB" id="9768786at2"/>
<dbReference type="STRING" id="452637.Oter_1159"/>
<dbReference type="AlphaFoldDB" id="B1ZNL3"/>
<evidence type="ECO:0000256" key="4">
    <source>
        <dbReference type="ARBA" id="ARBA00022801"/>
    </source>
</evidence>
<dbReference type="PANTHER" id="PTHR34983">
    <property type="entry name" value="ARABINOGALACTAN ENDO-BETA-1,4-GALACTANASE A"/>
    <property type="match status" value="1"/>
</dbReference>
<keyword evidence="4 6" id="KW-0378">Hydrolase</keyword>
<dbReference type="SUPFAM" id="SSF51445">
    <property type="entry name" value="(Trans)glycosidases"/>
    <property type="match status" value="1"/>
</dbReference>
<dbReference type="eggNOG" id="COG3867">
    <property type="taxonomic scope" value="Bacteria"/>
</dbReference>
<dbReference type="GO" id="GO:0045490">
    <property type="term" value="P:pectin catabolic process"/>
    <property type="evidence" value="ECO:0007669"/>
    <property type="project" value="TreeGrafter"/>
</dbReference>
<keyword evidence="5 6" id="KW-0326">Glycosidase</keyword>
<name>B1ZNL3_OPITP</name>
<evidence type="ECO:0000313" key="7">
    <source>
        <dbReference type="EMBL" id="ACB74447.1"/>
    </source>
</evidence>
<dbReference type="EMBL" id="CP001032">
    <property type="protein sequence ID" value="ACB74447.1"/>
    <property type="molecule type" value="Genomic_DNA"/>
</dbReference>
<dbReference type="InterPro" id="IPR017853">
    <property type="entry name" value="GH"/>
</dbReference>
<dbReference type="Gene3D" id="3.20.20.80">
    <property type="entry name" value="Glycosidases"/>
    <property type="match status" value="1"/>
</dbReference>
<dbReference type="Pfam" id="PF07745">
    <property type="entry name" value="Glyco_hydro_53"/>
    <property type="match status" value="1"/>
</dbReference>
<evidence type="ECO:0000313" key="8">
    <source>
        <dbReference type="Proteomes" id="UP000007013"/>
    </source>
</evidence>
<protein>
    <recommendedName>
        <fullName evidence="3 6">Arabinogalactan endo-beta-1,4-galactanase</fullName>
        <ecNumber evidence="3 6">3.2.1.89</ecNumber>
    </recommendedName>
</protein>
<dbReference type="Proteomes" id="UP000007013">
    <property type="component" value="Chromosome"/>
</dbReference>
<dbReference type="CAZy" id="GH53">
    <property type="family name" value="Glycoside Hydrolase Family 53"/>
</dbReference>
<dbReference type="KEGG" id="ote:Oter_1159"/>
<proteinExistence type="inferred from homology"/>
<evidence type="ECO:0000256" key="5">
    <source>
        <dbReference type="ARBA" id="ARBA00023295"/>
    </source>
</evidence>
<reference evidence="7 8" key="1">
    <citation type="journal article" date="2011" name="J. Bacteriol.">
        <title>Genome sequence of the verrucomicrobium Opitutus terrae PB90-1, an abundant inhabitant of rice paddy soil ecosystems.</title>
        <authorList>
            <person name="van Passel M.W."/>
            <person name="Kant R."/>
            <person name="Palva A."/>
            <person name="Copeland A."/>
            <person name="Lucas S."/>
            <person name="Lapidus A."/>
            <person name="Glavina del Rio T."/>
            <person name="Pitluck S."/>
            <person name="Goltsman E."/>
            <person name="Clum A."/>
            <person name="Sun H."/>
            <person name="Schmutz J."/>
            <person name="Larimer F.W."/>
            <person name="Land M.L."/>
            <person name="Hauser L."/>
            <person name="Kyrpides N."/>
            <person name="Mikhailova N."/>
            <person name="Richardson P.P."/>
            <person name="Janssen P.H."/>
            <person name="de Vos W.M."/>
            <person name="Smidt H."/>
        </authorList>
    </citation>
    <scope>NUCLEOTIDE SEQUENCE [LARGE SCALE GENOMIC DNA]</scope>
    <source>
        <strain evidence="8">DSM 11246 / JCM 15787 / PB90-1</strain>
    </source>
</reference>
<accession>B1ZNL3</accession>
<evidence type="ECO:0000256" key="3">
    <source>
        <dbReference type="ARBA" id="ARBA00012556"/>
    </source>
</evidence>
<gene>
    <name evidence="7" type="ordered locus">Oter_1159</name>
</gene>
<evidence type="ECO:0000256" key="1">
    <source>
        <dbReference type="ARBA" id="ARBA00001695"/>
    </source>
</evidence>
<dbReference type="EC" id="3.2.1.89" evidence="3 6"/>
<organism evidence="7 8">
    <name type="scientific">Opitutus terrae (strain DSM 11246 / JCM 15787 / PB90-1)</name>
    <dbReference type="NCBI Taxonomy" id="452637"/>
    <lineage>
        <taxon>Bacteria</taxon>
        <taxon>Pseudomonadati</taxon>
        <taxon>Verrucomicrobiota</taxon>
        <taxon>Opitutia</taxon>
        <taxon>Opitutales</taxon>
        <taxon>Opitutaceae</taxon>
        <taxon>Opitutus</taxon>
    </lineage>
</organism>
<dbReference type="RefSeq" id="WP_012373985.1">
    <property type="nucleotide sequence ID" value="NC_010571.1"/>
</dbReference>
<evidence type="ECO:0000256" key="6">
    <source>
        <dbReference type="RuleBase" id="RU361192"/>
    </source>
</evidence>
<sequence>MRTALLTKTTLAVLGIELAGCATTRTTTTGTASATRPELSYAIGADVSFLRQAEARGVRFKDDGVAKPGLQIFRDHGYNWIRLRLFHTPSTQPRPLPNDLAYTISLAQDAKALGYKFLLDYHYSDTWADPQKQFPPKAWENLSTAELIQAVHDYTRDTIAALRDAGVMPDMVQIGNEITPGMLWPHGKLPENWDTFAALVKAGIRGVDSGRGDAPRPLIMIHIDQGGNRARTQAFFDPLLQRGVEFDVIGQSYYPWWHGSLLELRDCLAFTAERYRKDIILVEVAYNWRPAEYRDRPAPFPETPEGQREFLEEVQRAVLATPHGLGKGVFWWEPAVAGFLSRRGMFDDDGNALPVIRVFDKYTRGKVPQRQQP</sequence>
<comment type="similarity">
    <text evidence="2 6">Belongs to the glycosyl hydrolase 53 family.</text>
</comment>
<evidence type="ECO:0000256" key="2">
    <source>
        <dbReference type="ARBA" id="ARBA00010687"/>
    </source>
</evidence>
<dbReference type="InterPro" id="IPR011683">
    <property type="entry name" value="Glyco_hydro_53"/>
</dbReference>
<dbReference type="HOGENOM" id="CLU_609365_0_0_0"/>
<dbReference type="GO" id="GO:0015926">
    <property type="term" value="F:glucosidase activity"/>
    <property type="evidence" value="ECO:0007669"/>
    <property type="project" value="InterPro"/>
</dbReference>
<comment type="catalytic activity">
    <reaction evidence="1 6">
        <text>The enzyme specifically hydrolyzes (1-&gt;4)-beta-D-galactosidic linkages in type I arabinogalactans.</text>
        <dbReference type="EC" id="3.2.1.89"/>
    </reaction>
</comment>